<dbReference type="STRING" id="1652495.ccrud_05690"/>
<dbReference type="Pfam" id="PF08386">
    <property type="entry name" value="Abhydrolase_4"/>
    <property type="match status" value="1"/>
</dbReference>
<dbReference type="AlphaFoldDB" id="A0A172QXD0"/>
<feature type="domain" description="AB hydrolase-1" evidence="5">
    <location>
        <begin position="106"/>
        <end position="263"/>
    </location>
</feature>
<dbReference type="InterPro" id="IPR013595">
    <property type="entry name" value="Pept_S33_TAP-like_C"/>
</dbReference>
<dbReference type="PANTHER" id="PTHR43248:SF29">
    <property type="entry name" value="TRIPEPTIDYL AMINOPEPTIDASE"/>
    <property type="match status" value="1"/>
</dbReference>
<dbReference type="RefSeq" id="WP_066569617.1">
    <property type="nucleotide sequence ID" value="NZ_CP015622.1"/>
</dbReference>
<keyword evidence="3 7" id="KW-0378">Hydrolase</keyword>
<dbReference type="EMBL" id="CP015622">
    <property type="protein sequence ID" value="ANE05301.1"/>
    <property type="molecule type" value="Genomic_DNA"/>
</dbReference>
<dbReference type="Gene3D" id="3.40.50.1820">
    <property type="entry name" value="alpha/beta hydrolase"/>
    <property type="match status" value="1"/>
</dbReference>
<dbReference type="KEGG" id="ccjz:ccrud_05690"/>
<dbReference type="GO" id="GO:0016787">
    <property type="term" value="F:hydrolase activity"/>
    <property type="evidence" value="ECO:0007669"/>
    <property type="project" value="UniProtKB-KW"/>
</dbReference>
<dbReference type="InterPro" id="IPR051601">
    <property type="entry name" value="Serine_prot/Carboxylest_S33"/>
</dbReference>
<dbReference type="PANTHER" id="PTHR43248">
    <property type="entry name" value="2-SUCCINYL-6-HYDROXY-2,4-CYCLOHEXADIENE-1-CARBOXYLATE SYNTHASE"/>
    <property type="match status" value="1"/>
</dbReference>
<dbReference type="SUPFAM" id="SSF53474">
    <property type="entry name" value="alpha/beta-Hydrolases"/>
    <property type="match status" value="1"/>
</dbReference>
<reference evidence="7 8" key="1">
    <citation type="submission" date="2016-05" db="EMBL/GenBank/DDBJ databases">
        <title>Complete genome sequence of Corynebacterium crudilactis, a new Corynebacterium species isolated from raw cow's milk.</title>
        <authorList>
            <person name="Christian R."/>
            <person name="Zimmermann J."/>
            <person name="Lipski A."/>
            <person name="Kalinowski J."/>
        </authorList>
    </citation>
    <scope>NUCLEOTIDE SEQUENCE [LARGE SCALE GENOMIC DNA]</scope>
    <source>
        <strain evidence="7 8">JZ16</strain>
    </source>
</reference>
<evidence type="ECO:0000313" key="7">
    <source>
        <dbReference type="EMBL" id="ANE05301.1"/>
    </source>
</evidence>
<evidence type="ECO:0000256" key="1">
    <source>
        <dbReference type="ARBA" id="ARBA00010088"/>
    </source>
</evidence>
<proteinExistence type="inferred from homology"/>
<comment type="similarity">
    <text evidence="1">Belongs to the peptidase S33 family.</text>
</comment>
<protein>
    <submittedName>
        <fullName evidence="7">Hydrolase</fullName>
    </submittedName>
</protein>
<feature type="chain" id="PRO_5007999922" evidence="4">
    <location>
        <begin position="23"/>
        <end position="519"/>
    </location>
</feature>
<name>A0A172QXD0_9CORY</name>
<feature type="signal peptide" evidence="4">
    <location>
        <begin position="1"/>
        <end position="22"/>
    </location>
</feature>
<dbReference type="Proteomes" id="UP000076929">
    <property type="component" value="Chromosome"/>
</dbReference>
<keyword evidence="2 4" id="KW-0732">Signal</keyword>
<dbReference type="Pfam" id="PF00561">
    <property type="entry name" value="Abhydrolase_1"/>
    <property type="match status" value="1"/>
</dbReference>
<evidence type="ECO:0000313" key="8">
    <source>
        <dbReference type="Proteomes" id="UP000076929"/>
    </source>
</evidence>
<evidence type="ECO:0000259" key="5">
    <source>
        <dbReference type="Pfam" id="PF00561"/>
    </source>
</evidence>
<keyword evidence="8" id="KW-1185">Reference proteome</keyword>
<dbReference type="InterPro" id="IPR029058">
    <property type="entry name" value="AB_hydrolase_fold"/>
</dbReference>
<feature type="domain" description="Peptidase S33 tripeptidyl aminopeptidase-like C-terminal" evidence="6">
    <location>
        <begin position="415"/>
        <end position="505"/>
    </location>
</feature>
<evidence type="ECO:0000256" key="2">
    <source>
        <dbReference type="ARBA" id="ARBA00022729"/>
    </source>
</evidence>
<evidence type="ECO:0000259" key="6">
    <source>
        <dbReference type="Pfam" id="PF08386"/>
    </source>
</evidence>
<evidence type="ECO:0000256" key="4">
    <source>
        <dbReference type="SAM" id="SignalP"/>
    </source>
</evidence>
<sequence>MLAVLAATTALSPFLISTPLAAAQENITWEECPPQVDIASAQCGRIDVPMHYSDPSLGDISVGFVKVPAQGQKRGTVFGNAGGPGGDAYSFFGNQAMNWPAAMYQEFDLVAVQPRGMVGSTPVDCNNIAPGYDPLSMLTREGAFVKDSCEIGTPGYTSSLTTDNTANDWERVRQALGEDKISIFGLSYGTYLGSVYASRYPQHTDKVVLDSAMSPNLAWNGIMASQEQGYKNSLNDFFNWVAANNDTYHLGATPLAVYQNWSNKIVAETGTNPTVAPPPAQVGDIPPAFAWAGQTGADVITATNPASVQIQGLASQLLNPGSNQSMSPLLNASRALIPQPTTWPMLADAIAGHTPIPDVSETGDDPYVIESMNASVNMQRLVMCNENTVAPDPVAIARMAWTGFVTGDVFDVYSVKFSSGQACSGINPSSGQQPTDGSQLAVRPLLLQGTSDPQTPYWTHGDLARSMNAHVVTVNGPGHGQAYGGNNQAVNNIVVDYLRTGHATATSVEGYTPTPITAG</sequence>
<accession>A0A172QXD0</accession>
<evidence type="ECO:0000256" key="3">
    <source>
        <dbReference type="ARBA" id="ARBA00022801"/>
    </source>
</evidence>
<dbReference type="InterPro" id="IPR000073">
    <property type="entry name" value="AB_hydrolase_1"/>
</dbReference>
<organism evidence="7 8">
    <name type="scientific">Corynebacterium crudilactis</name>
    <dbReference type="NCBI Taxonomy" id="1652495"/>
    <lineage>
        <taxon>Bacteria</taxon>
        <taxon>Bacillati</taxon>
        <taxon>Actinomycetota</taxon>
        <taxon>Actinomycetes</taxon>
        <taxon>Mycobacteriales</taxon>
        <taxon>Corynebacteriaceae</taxon>
        <taxon>Corynebacterium</taxon>
    </lineage>
</organism>
<gene>
    <name evidence="7" type="ORF">ccrud_05690</name>
</gene>